<reference evidence="3" key="1">
    <citation type="journal article" date="2019" name="Int. J. Syst. Evol. Microbiol.">
        <title>The Global Catalogue of Microorganisms (GCM) 10K type strain sequencing project: providing services to taxonomists for standard genome sequencing and annotation.</title>
        <authorList>
            <consortium name="The Broad Institute Genomics Platform"/>
            <consortium name="The Broad Institute Genome Sequencing Center for Infectious Disease"/>
            <person name="Wu L."/>
            <person name="Ma J."/>
        </authorList>
    </citation>
    <scope>NUCLEOTIDE SEQUENCE [LARGE SCALE GENOMIC DNA]</scope>
    <source>
        <strain evidence="3">CGMCC 4.7304</strain>
    </source>
</reference>
<evidence type="ECO:0000313" key="2">
    <source>
        <dbReference type="EMBL" id="MFC5721013.1"/>
    </source>
</evidence>
<keyword evidence="2" id="KW-0808">Transferase</keyword>
<dbReference type="EMBL" id="JBHSPB010000006">
    <property type="protein sequence ID" value="MFC5721013.1"/>
    <property type="molecule type" value="Genomic_DNA"/>
</dbReference>
<keyword evidence="2" id="KW-0489">Methyltransferase</keyword>
<dbReference type="GO" id="GO:0032259">
    <property type="term" value="P:methylation"/>
    <property type="evidence" value="ECO:0007669"/>
    <property type="project" value="UniProtKB-KW"/>
</dbReference>
<dbReference type="Pfam" id="PF13649">
    <property type="entry name" value="Methyltransf_25"/>
    <property type="match status" value="1"/>
</dbReference>
<sequence length="275" mass="29171">MSGQHSAAGPDSYEPVAGLYDLFAAARGKEALPDAAGFAQAARPGDRVLDIGAGSGRVALAVAAAGASVWCVEPSPAMRSVLLGKLAASPGLWPRVTVLAGRAPRFDAGRPPGRPGSFDYATLAGVLQFLTPAERPVLFRTVARYLRPGGLLALDMVADTPLPDTRQRPGERTGETRAATATVGDTTYALYAAEETVSARHSRIHYRLTTHERPEGTAARSADHTFVRDHHTHLLQEVVHDLAECGFAQELVPPAAPGLAAVRTFRRNHGLYGRE</sequence>
<dbReference type="RefSeq" id="WP_390316220.1">
    <property type="nucleotide sequence ID" value="NZ_JBHSPB010000006.1"/>
</dbReference>
<dbReference type="InterPro" id="IPR029063">
    <property type="entry name" value="SAM-dependent_MTases_sf"/>
</dbReference>
<dbReference type="InterPro" id="IPR041698">
    <property type="entry name" value="Methyltransf_25"/>
</dbReference>
<dbReference type="Proteomes" id="UP001596083">
    <property type="component" value="Unassembled WGS sequence"/>
</dbReference>
<dbReference type="CDD" id="cd02440">
    <property type="entry name" value="AdoMet_MTases"/>
    <property type="match status" value="1"/>
</dbReference>
<dbReference type="Gene3D" id="3.40.50.150">
    <property type="entry name" value="Vaccinia Virus protein VP39"/>
    <property type="match status" value="1"/>
</dbReference>
<name>A0ABW0YZZ4_9ACTN</name>
<proteinExistence type="predicted"/>
<comment type="caution">
    <text evidence="2">The sequence shown here is derived from an EMBL/GenBank/DDBJ whole genome shotgun (WGS) entry which is preliminary data.</text>
</comment>
<dbReference type="PANTHER" id="PTHR42912:SF93">
    <property type="entry name" value="N6-ADENOSINE-METHYLTRANSFERASE TMT1A"/>
    <property type="match status" value="1"/>
</dbReference>
<dbReference type="InterPro" id="IPR050508">
    <property type="entry name" value="Methyltransf_Superfamily"/>
</dbReference>
<organism evidence="2 3">
    <name type="scientific">Streptomyces gamaensis</name>
    <dbReference type="NCBI Taxonomy" id="1763542"/>
    <lineage>
        <taxon>Bacteria</taxon>
        <taxon>Bacillati</taxon>
        <taxon>Actinomycetota</taxon>
        <taxon>Actinomycetes</taxon>
        <taxon>Kitasatosporales</taxon>
        <taxon>Streptomycetaceae</taxon>
        <taxon>Streptomyces</taxon>
    </lineage>
</organism>
<keyword evidence="3" id="KW-1185">Reference proteome</keyword>
<dbReference type="SUPFAM" id="SSF53335">
    <property type="entry name" value="S-adenosyl-L-methionine-dependent methyltransferases"/>
    <property type="match status" value="1"/>
</dbReference>
<dbReference type="EC" id="2.1.1.-" evidence="2"/>
<protein>
    <submittedName>
        <fullName evidence="2">Class I SAM-dependent methyltransferase</fullName>
        <ecNumber evidence="2">2.1.1.-</ecNumber>
    </submittedName>
</protein>
<gene>
    <name evidence="2" type="ORF">ACFP1Z_12625</name>
</gene>
<evidence type="ECO:0000313" key="3">
    <source>
        <dbReference type="Proteomes" id="UP001596083"/>
    </source>
</evidence>
<evidence type="ECO:0000259" key="1">
    <source>
        <dbReference type="Pfam" id="PF13649"/>
    </source>
</evidence>
<dbReference type="PANTHER" id="PTHR42912">
    <property type="entry name" value="METHYLTRANSFERASE"/>
    <property type="match status" value="1"/>
</dbReference>
<feature type="domain" description="Methyltransferase" evidence="1">
    <location>
        <begin position="48"/>
        <end position="150"/>
    </location>
</feature>
<dbReference type="GO" id="GO:0008168">
    <property type="term" value="F:methyltransferase activity"/>
    <property type="evidence" value="ECO:0007669"/>
    <property type="project" value="UniProtKB-KW"/>
</dbReference>
<accession>A0ABW0YZZ4</accession>